<keyword evidence="2" id="KW-1185">Reference proteome</keyword>
<sequence length="109" mass="11337">MDADESLMMQGLGEAWEGQMVVLQAVCRGSAGWVVSLANPEQVGFVVSMAKLQLIEGTGSLSPGPRGNPQSLANPPAVLGSIGGRIAVSPELLSMLPQWPPPPRRSGSM</sequence>
<dbReference type="Proteomes" id="UP000799754">
    <property type="component" value="Unassembled WGS sequence"/>
</dbReference>
<organism evidence="1 2">
    <name type="scientific">Macroventuria anomochaeta</name>
    <dbReference type="NCBI Taxonomy" id="301207"/>
    <lineage>
        <taxon>Eukaryota</taxon>
        <taxon>Fungi</taxon>
        <taxon>Dikarya</taxon>
        <taxon>Ascomycota</taxon>
        <taxon>Pezizomycotina</taxon>
        <taxon>Dothideomycetes</taxon>
        <taxon>Pleosporomycetidae</taxon>
        <taxon>Pleosporales</taxon>
        <taxon>Pleosporineae</taxon>
        <taxon>Didymellaceae</taxon>
        <taxon>Macroventuria</taxon>
    </lineage>
</organism>
<comment type="caution">
    <text evidence="1">The sequence shown here is derived from an EMBL/GenBank/DDBJ whole genome shotgun (WGS) entry which is preliminary data.</text>
</comment>
<name>A0ACB6RTZ5_9PLEO</name>
<dbReference type="EMBL" id="MU006727">
    <property type="protein sequence ID" value="KAF2625213.1"/>
    <property type="molecule type" value="Genomic_DNA"/>
</dbReference>
<evidence type="ECO:0000313" key="1">
    <source>
        <dbReference type="EMBL" id="KAF2625213.1"/>
    </source>
</evidence>
<proteinExistence type="predicted"/>
<evidence type="ECO:0000313" key="2">
    <source>
        <dbReference type="Proteomes" id="UP000799754"/>
    </source>
</evidence>
<protein>
    <submittedName>
        <fullName evidence="1">Uncharacterized protein</fullName>
    </submittedName>
</protein>
<reference evidence="1" key="1">
    <citation type="journal article" date="2020" name="Stud. Mycol.">
        <title>101 Dothideomycetes genomes: a test case for predicting lifestyles and emergence of pathogens.</title>
        <authorList>
            <person name="Haridas S."/>
            <person name="Albert R."/>
            <person name="Binder M."/>
            <person name="Bloem J."/>
            <person name="Labutti K."/>
            <person name="Salamov A."/>
            <person name="Andreopoulos B."/>
            <person name="Baker S."/>
            <person name="Barry K."/>
            <person name="Bills G."/>
            <person name="Bluhm B."/>
            <person name="Cannon C."/>
            <person name="Castanera R."/>
            <person name="Culley D."/>
            <person name="Daum C."/>
            <person name="Ezra D."/>
            <person name="Gonzalez J."/>
            <person name="Henrissat B."/>
            <person name="Kuo A."/>
            <person name="Liang C."/>
            <person name="Lipzen A."/>
            <person name="Lutzoni F."/>
            <person name="Magnuson J."/>
            <person name="Mondo S."/>
            <person name="Nolan M."/>
            <person name="Ohm R."/>
            <person name="Pangilinan J."/>
            <person name="Park H.-J."/>
            <person name="Ramirez L."/>
            <person name="Alfaro M."/>
            <person name="Sun H."/>
            <person name="Tritt A."/>
            <person name="Yoshinaga Y."/>
            <person name="Zwiers L.-H."/>
            <person name="Turgeon B."/>
            <person name="Goodwin S."/>
            <person name="Spatafora J."/>
            <person name="Crous P."/>
            <person name="Grigoriev I."/>
        </authorList>
    </citation>
    <scope>NUCLEOTIDE SEQUENCE</scope>
    <source>
        <strain evidence="1">CBS 525.71</strain>
    </source>
</reference>
<accession>A0ACB6RTZ5</accession>
<gene>
    <name evidence="1" type="ORF">BU25DRAFT_474295</name>
</gene>